<accession>A0A5B7IM92</accession>
<evidence type="ECO:0000313" key="2">
    <source>
        <dbReference type="EMBL" id="MPC83583.1"/>
    </source>
</evidence>
<keyword evidence="1" id="KW-0732">Signal</keyword>
<dbReference type="Proteomes" id="UP000324222">
    <property type="component" value="Unassembled WGS sequence"/>
</dbReference>
<evidence type="ECO:0000256" key="1">
    <source>
        <dbReference type="SAM" id="SignalP"/>
    </source>
</evidence>
<evidence type="ECO:0000313" key="3">
    <source>
        <dbReference type="Proteomes" id="UP000324222"/>
    </source>
</evidence>
<feature type="signal peptide" evidence="1">
    <location>
        <begin position="1"/>
        <end position="18"/>
    </location>
</feature>
<comment type="caution">
    <text evidence="2">The sequence shown here is derived from an EMBL/GenBank/DDBJ whole genome shotgun (WGS) entry which is preliminary data.</text>
</comment>
<dbReference type="EMBL" id="VSRR010062879">
    <property type="protein sequence ID" value="MPC83583.1"/>
    <property type="molecule type" value="Genomic_DNA"/>
</dbReference>
<keyword evidence="3" id="KW-1185">Reference proteome</keyword>
<feature type="chain" id="PRO_5022850730" evidence="1">
    <location>
        <begin position="19"/>
        <end position="123"/>
    </location>
</feature>
<dbReference type="AlphaFoldDB" id="A0A5B7IM92"/>
<name>A0A5B7IM92_PORTR</name>
<gene>
    <name evidence="2" type="ORF">E2C01_078295</name>
</gene>
<proteinExistence type="predicted"/>
<protein>
    <submittedName>
        <fullName evidence="2">Uncharacterized protein</fullName>
    </submittedName>
</protein>
<organism evidence="2 3">
    <name type="scientific">Portunus trituberculatus</name>
    <name type="common">Swimming crab</name>
    <name type="synonym">Neptunus trituberculatus</name>
    <dbReference type="NCBI Taxonomy" id="210409"/>
    <lineage>
        <taxon>Eukaryota</taxon>
        <taxon>Metazoa</taxon>
        <taxon>Ecdysozoa</taxon>
        <taxon>Arthropoda</taxon>
        <taxon>Crustacea</taxon>
        <taxon>Multicrustacea</taxon>
        <taxon>Malacostraca</taxon>
        <taxon>Eumalacostraca</taxon>
        <taxon>Eucarida</taxon>
        <taxon>Decapoda</taxon>
        <taxon>Pleocyemata</taxon>
        <taxon>Brachyura</taxon>
        <taxon>Eubrachyura</taxon>
        <taxon>Portunoidea</taxon>
        <taxon>Portunidae</taxon>
        <taxon>Portuninae</taxon>
        <taxon>Portunus</taxon>
    </lineage>
</organism>
<sequence length="123" mass="14212">MAILQQSLYLCFFVQGLASSCPALALWKVHRFGSQTCGTTPWYLTLWRQSGKDFSSMEKDLLGRTQPHGSRRHTHGHQAATLDPKPYCPCVLKMWDMTLWLPQSPPPPRISLRMTIREKMTHW</sequence>
<reference evidence="2 3" key="1">
    <citation type="submission" date="2019-05" db="EMBL/GenBank/DDBJ databases">
        <title>Another draft genome of Portunus trituberculatus and its Hox gene families provides insights of decapod evolution.</title>
        <authorList>
            <person name="Jeong J.-H."/>
            <person name="Song I."/>
            <person name="Kim S."/>
            <person name="Choi T."/>
            <person name="Kim D."/>
            <person name="Ryu S."/>
            <person name="Kim W."/>
        </authorList>
    </citation>
    <scope>NUCLEOTIDE SEQUENCE [LARGE SCALE GENOMIC DNA]</scope>
    <source>
        <tissue evidence="2">Muscle</tissue>
    </source>
</reference>